<accession>A0ABP8M684</accession>
<proteinExistence type="predicted"/>
<gene>
    <name evidence="1" type="ORF">GCM10023188_47920</name>
</gene>
<comment type="caution">
    <text evidence="1">The sequence shown here is derived from an EMBL/GenBank/DDBJ whole genome shotgun (WGS) entry which is preliminary data.</text>
</comment>
<sequence length="49" mass="5430">MRSSRERQAPGQTIAGAAKAMRSGYRFKAEAKRTAEADYAMKEESANHL</sequence>
<reference evidence="2" key="1">
    <citation type="journal article" date="2019" name="Int. J. Syst. Evol. Microbiol.">
        <title>The Global Catalogue of Microorganisms (GCM) 10K type strain sequencing project: providing services to taxonomists for standard genome sequencing and annotation.</title>
        <authorList>
            <consortium name="The Broad Institute Genomics Platform"/>
            <consortium name="The Broad Institute Genome Sequencing Center for Infectious Disease"/>
            <person name="Wu L."/>
            <person name="Ma J."/>
        </authorList>
    </citation>
    <scope>NUCLEOTIDE SEQUENCE [LARGE SCALE GENOMIC DNA]</scope>
    <source>
        <strain evidence="2">JCM 17926</strain>
    </source>
</reference>
<evidence type="ECO:0000313" key="2">
    <source>
        <dbReference type="Proteomes" id="UP001500552"/>
    </source>
</evidence>
<dbReference type="Proteomes" id="UP001500552">
    <property type="component" value="Unassembled WGS sequence"/>
</dbReference>
<organism evidence="1 2">
    <name type="scientific">Pontibacter saemangeumensis</name>
    <dbReference type="NCBI Taxonomy" id="1084525"/>
    <lineage>
        <taxon>Bacteria</taxon>
        <taxon>Pseudomonadati</taxon>
        <taxon>Bacteroidota</taxon>
        <taxon>Cytophagia</taxon>
        <taxon>Cytophagales</taxon>
        <taxon>Hymenobacteraceae</taxon>
        <taxon>Pontibacter</taxon>
    </lineage>
</organism>
<name>A0ABP8M684_9BACT</name>
<protein>
    <submittedName>
        <fullName evidence="1">Uncharacterized protein</fullName>
    </submittedName>
</protein>
<keyword evidence="2" id="KW-1185">Reference proteome</keyword>
<evidence type="ECO:0000313" key="1">
    <source>
        <dbReference type="EMBL" id="GAA4445132.1"/>
    </source>
</evidence>
<dbReference type="EMBL" id="BAABHC010000042">
    <property type="protein sequence ID" value="GAA4445132.1"/>
    <property type="molecule type" value="Genomic_DNA"/>
</dbReference>